<protein>
    <submittedName>
        <fullName evidence="1">Uncharacterized protein</fullName>
    </submittedName>
</protein>
<evidence type="ECO:0000313" key="2">
    <source>
        <dbReference type="Proteomes" id="UP001274896"/>
    </source>
</evidence>
<gene>
    <name evidence="1" type="ORF">QTP70_016849</name>
</gene>
<organism evidence="1 2">
    <name type="scientific">Hemibagrus guttatus</name>
    <dbReference type="NCBI Taxonomy" id="175788"/>
    <lineage>
        <taxon>Eukaryota</taxon>
        <taxon>Metazoa</taxon>
        <taxon>Chordata</taxon>
        <taxon>Craniata</taxon>
        <taxon>Vertebrata</taxon>
        <taxon>Euteleostomi</taxon>
        <taxon>Actinopterygii</taxon>
        <taxon>Neopterygii</taxon>
        <taxon>Teleostei</taxon>
        <taxon>Ostariophysi</taxon>
        <taxon>Siluriformes</taxon>
        <taxon>Bagridae</taxon>
        <taxon>Hemibagrus</taxon>
    </lineage>
</organism>
<feature type="non-terminal residue" evidence="1">
    <location>
        <position position="1"/>
    </location>
</feature>
<proteinExistence type="predicted"/>
<dbReference type="AlphaFoldDB" id="A0AAE0V3V8"/>
<keyword evidence="2" id="KW-1185">Reference proteome</keyword>
<evidence type="ECO:0000313" key="1">
    <source>
        <dbReference type="EMBL" id="KAK3535427.1"/>
    </source>
</evidence>
<dbReference type="EMBL" id="JAUCMX010000009">
    <property type="protein sequence ID" value="KAK3535427.1"/>
    <property type="molecule type" value="Genomic_DNA"/>
</dbReference>
<accession>A0AAE0V3V8</accession>
<comment type="caution">
    <text evidence="1">The sequence shown here is derived from an EMBL/GenBank/DDBJ whole genome shotgun (WGS) entry which is preliminary data.</text>
</comment>
<feature type="non-terminal residue" evidence="1">
    <location>
        <position position="82"/>
    </location>
</feature>
<reference evidence="1" key="1">
    <citation type="submission" date="2023-06" db="EMBL/GenBank/DDBJ databases">
        <title>Male Hemibagrus guttatus genome.</title>
        <authorList>
            <person name="Bian C."/>
        </authorList>
    </citation>
    <scope>NUCLEOTIDE SEQUENCE</scope>
    <source>
        <strain evidence="1">Male_cb2023</strain>
        <tissue evidence="1">Muscle</tissue>
    </source>
</reference>
<sequence>VHTDYRKTCWWHCRHSYVDDQYWKGQGQVLNCVLSTVEGAGLDELCQVQVSSGFNHGKSKSNPRLDNCPLHDEFHSTVHCMA</sequence>
<name>A0AAE0V3V8_9TELE</name>
<dbReference type="Proteomes" id="UP001274896">
    <property type="component" value="Unassembled WGS sequence"/>
</dbReference>